<dbReference type="GO" id="GO:0003677">
    <property type="term" value="F:DNA binding"/>
    <property type="evidence" value="ECO:0007669"/>
    <property type="project" value="InterPro"/>
</dbReference>
<sequence>MHEIIEREYKNMANIGRKLGVNIFTVMQESGISREKLAERLQCSYREVCRILEGKFMLPPRRIAELASALGTTKHDLLNLEADKEVPELEYMKEFTDLENLDTVLDLIDEYIDLKEATM</sequence>
<dbReference type="Pfam" id="PF13560">
    <property type="entry name" value="HTH_31"/>
    <property type="match status" value="1"/>
</dbReference>
<reference evidence="2 3" key="1">
    <citation type="submission" date="2018-08" db="EMBL/GenBank/DDBJ databases">
        <title>A genome reference for cultivated species of the human gut microbiota.</title>
        <authorList>
            <person name="Zou Y."/>
            <person name="Xue W."/>
            <person name="Luo G."/>
        </authorList>
    </citation>
    <scope>NUCLEOTIDE SEQUENCE [LARGE SCALE GENOMIC DNA]</scope>
    <source>
        <strain evidence="2 3">AM27-32LB</strain>
    </source>
</reference>
<dbReference type="SMART" id="SM00530">
    <property type="entry name" value="HTH_XRE"/>
    <property type="match status" value="1"/>
</dbReference>
<dbReference type="Proteomes" id="UP000283928">
    <property type="component" value="Unassembled WGS sequence"/>
</dbReference>
<proteinExistence type="predicted"/>
<accession>A0A414KC51</accession>
<dbReference type="PROSITE" id="PS50943">
    <property type="entry name" value="HTH_CROC1"/>
    <property type="match status" value="1"/>
</dbReference>
<gene>
    <name evidence="2" type="ORF">DW723_11720</name>
</gene>
<evidence type="ECO:0000313" key="2">
    <source>
        <dbReference type="EMBL" id="RHE72972.1"/>
    </source>
</evidence>
<dbReference type="EMBL" id="QSKO01000017">
    <property type="protein sequence ID" value="RHE72972.1"/>
    <property type="molecule type" value="Genomic_DNA"/>
</dbReference>
<feature type="domain" description="HTH cro/C1-type" evidence="1">
    <location>
        <begin position="28"/>
        <end position="77"/>
    </location>
</feature>
<protein>
    <submittedName>
        <fullName evidence="2">XRE family transcriptional regulator</fullName>
    </submittedName>
</protein>
<dbReference type="InterPro" id="IPR010982">
    <property type="entry name" value="Lambda_DNA-bd_dom_sf"/>
</dbReference>
<organism evidence="2 3">
    <name type="scientific">Blautia obeum</name>
    <dbReference type="NCBI Taxonomy" id="40520"/>
    <lineage>
        <taxon>Bacteria</taxon>
        <taxon>Bacillati</taxon>
        <taxon>Bacillota</taxon>
        <taxon>Clostridia</taxon>
        <taxon>Lachnospirales</taxon>
        <taxon>Lachnospiraceae</taxon>
        <taxon>Blautia</taxon>
    </lineage>
</organism>
<dbReference type="AlphaFoldDB" id="A0A414KC51"/>
<evidence type="ECO:0000313" key="3">
    <source>
        <dbReference type="Proteomes" id="UP000283928"/>
    </source>
</evidence>
<name>A0A414KC51_9FIRM</name>
<dbReference type="CDD" id="cd00093">
    <property type="entry name" value="HTH_XRE"/>
    <property type="match status" value="1"/>
</dbReference>
<evidence type="ECO:0000259" key="1">
    <source>
        <dbReference type="PROSITE" id="PS50943"/>
    </source>
</evidence>
<comment type="caution">
    <text evidence="2">The sequence shown here is derived from an EMBL/GenBank/DDBJ whole genome shotgun (WGS) entry which is preliminary data.</text>
</comment>
<dbReference type="InterPro" id="IPR001387">
    <property type="entry name" value="Cro/C1-type_HTH"/>
</dbReference>
<dbReference type="SUPFAM" id="SSF47413">
    <property type="entry name" value="lambda repressor-like DNA-binding domains"/>
    <property type="match status" value="1"/>
</dbReference>
<dbReference type="Gene3D" id="1.10.260.40">
    <property type="entry name" value="lambda repressor-like DNA-binding domains"/>
    <property type="match status" value="1"/>
</dbReference>